<protein>
    <submittedName>
        <fullName evidence="7">Glutamine synthetase family protein</fullName>
        <ecNumber evidence="7">6.3.1.-</ecNumber>
    </submittedName>
</protein>
<dbReference type="GO" id="GO:0016874">
    <property type="term" value="F:ligase activity"/>
    <property type="evidence" value="ECO:0007669"/>
    <property type="project" value="UniProtKB-KW"/>
</dbReference>
<dbReference type="InterPro" id="IPR014746">
    <property type="entry name" value="Gln_synth/guanido_kin_cat_dom"/>
</dbReference>
<dbReference type="SMART" id="SM01230">
    <property type="entry name" value="Gln-synt_C"/>
    <property type="match status" value="1"/>
</dbReference>
<comment type="similarity">
    <text evidence="4 5">Belongs to the glutamine synthetase family.</text>
</comment>
<evidence type="ECO:0000256" key="5">
    <source>
        <dbReference type="RuleBase" id="RU000384"/>
    </source>
</evidence>
<dbReference type="PROSITE" id="PS51987">
    <property type="entry name" value="GS_CATALYTIC"/>
    <property type="match status" value="1"/>
</dbReference>
<accession>A0ABW2UIV6</accession>
<dbReference type="RefSeq" id="WP_377401127.1">
    <property type="nucleotide sequence ID" value="NZ_JBHTFQ010000003.1"/>
</dbReference>
<keyword evidence="3" id="KW-0460">Magnesium</keyword>
<evidence type="ECO:0000313" key="7">
    <source>
        <dbReference type="EMBL" id="MFC7703898.1"/>
    </source>
</evidence>
<dbReference type="PANTHER" id="PTHR43785">
    <property type="entry name" value="GAMMA-GLUTAMYLPUTRESCINE SYNTHETASE"/>
    <property type="match status" value="1"/>
</dbReference>
<dbReference type="Gene3D" id="3.30.590.10">
    <property type="entry name" value="Glutamine synthetase/guanido kinase, catalytic domain"/>
    <property type="match status" value="1"/>
</dbReference>
<dbReference type="EC" id="6.3.1.-" evidence="7"/>
<dbReference type="EMBL" id="JBHTFQ010000003">
    <property type="protein sequence ID" value="MFC7703898.1"/>
    <property type="molecule type" value="Genomic_DNA"/>
</dbReference>
<evidence type="ECO:0000256" key="4">
    <source>
        <dbReference type="PROSITE-ProRule" id="PRU01331"/>
    </source>
</evidence>
<dbReference type="InterPro" id="IPR036651">
    <property type="entry name" value="Gln_synt_N_sf"/>
</dbReference>
<dbReference type="PROSITE" id="PS00181">
    <property type="entry name" value="GLNA_ATP"/>
    <property type="match status" value="1"/>
</dbReference>
<evidence type="ECO:0000256" key="1">
    <source>
        <dbReference type="ARBA" id="ARBA00001946"/>
    </source>
</evidence>
<comment type="cofactor">
    <cofactor evidence="1">
        <name>Mg(2+)</name>
        <dbReference type="ChEBI" id="CHEBI:18420"/>
    </cofactor>
</comment>
<evidence type="ECO:0000256" key="3">
    <source>
        <dbReference type="ARBA" id="ARBA00022842"/>
    </source>
</evidence>
<keyword evidence="8" id="KW-1185">Reference proteome</keyword>
<name>A0ABW2UIV6_9RHOB</name>
<dbReference type="SUPFAM" id="SSF54368">
    <property type="entry name" value="Glutamine synthetase, N-terminal domain"/>
    <property type="match status" value="1"/>
</dbReference>
<gene>
    <name evidence="7" type="ORF">ACFQXB_06800</name>
</gene>
<comment type="caution">
    <text evidence="7">The sequence shown here is derived from an EMBL/GenBank/DDBJ whole genome shotgun (WGS) entry which is preliminary data.</text>
</comment>
<dbReference type="Gene3D" id="3.10.20.70">
    <property type="entry name" value="Glutamine synthetase, N-terminal domain"/>
    <property type="match status" value="1"/>
</dbReference>
<evidence type="ECO:0000313" key="8">
    <source>
        <dbReference type="Proteomes" id="UP001596516"/>
    </source>
</evidence>
<evidence type="ECO:0000256" key="2">
    <source>
        <dbReference type="ARBA" id="ARBA00022598"/>
    </source>
</evidence>
<dbReference type="Pfam" id="PF00120">
    <property type="entry name" value="Gln-synt_C"/>
    <property type="match status" value="1"/>
</dbReference>
<organism evidence="7 8">
    <name type="scientific">Plastorhodobacter daqingensis</name>
    <dbReference type="NCBI Taxonomy" id="1387281"/>
    <lineage>
        <taxon>Bacteria</taxon>
        <taxon>Pseudomonadati</taxon>
        <taxon>Pseudomonadota</taxon>
        <taxon>Alphaproteobacteria</taxon>
        <taxon>Rhodobacterales</taxon>
        <taxon>Paracoccaceae</taxon>
        <taxon>Plastorhodobacter</taxon>
    </lineage>
</organism>
<sequence length="444" mass="48843">MKNWLRKHPEVRTIRVAAADLNGQARGKRIPARFAEKVAIEGTRFPMSVLNLDIWGEDIDDSPLLFESGDADGVLRPTERGFVPMPWLEAPTALLPIWMYRENGQPYEGDPRHALARVVRRYAEKGLTPVVATELEFFLIDDSGKTLQVPPSPRSGKRRKAAEILSIRALDAFDAFFTDLYEACEEMDIPADTAISEAGLGQFEINLMHGDDALKAADDAWLFKMLVKGLARRHGFAASFMAKPYADYAGTGLHTHFSVQDSEGRNIFSNGGPEGSEALHQAIAGCLAAMPDSTLLFAPHANSYDRLVPGNHAPTGICWAYENRTAAIRVPSGSSGARRIEHRVAGGDVNPYLMLAAILGAALIGMEDGLTPPPPITGNAYAMPLPQIPDNWDSAIRAFEGSPTIARIFPRELIRNLVQTKRQERHYMAELSPEEQVEVYLDTV</sequence>
<reference evidence="8" key="1">
    <citation type="journal article" date="2019" name="Int. J. Syst. Evol. Microbiol.">
        <title>The Global Catalogue of Microorganisms (GCM) 10K type strain sequencing project: providing services to taxonomists for standard genome sequencing and annotation.</title>
        <authorList>
            <consortium name="The Broad Institute Genomics Platform"/>
            <consortium name="The Broad Institute Genome Sequencing Center for Infectious Disease"/>
            <person name="Wu L."/>
            <person name="Ma J."/>
        </authorList>
    </citation>
    <scope>NUCLEOTIDE SEQUENCE [LARGE SCALE GENOMIC DNA]</scope>
    <source>
        <strain evidence="8">CGMCC 1.12750</strain>
    </source>
</reference>
<dbReference type="InterPro" id="IPR008146">
    <property type="entry name" value="Gln_synth_cat_dom"/>
</dbReference>
<dbReference type="PANTHER" id="PTHR43785:SF12">
    <property type="entry name" value="TYPE-1 GLUTAMINE SYNTHETASE 2"/>
    <property type="match status" value="1"/>
</dbReference>
<keyword evidence="2 7" id="KW-0436">Ligase</keyword>
<dbReference type="Proteomes" id="UP001596516">
    <property type="component" value="Unassembled WGS sequence"/>
</dbReference>
<dbReference type="InterPro" id="IPR027303">
    <property type="entry name" value="Gln_synth_gly_rich_site"/>
</dbReference>
<feature type="domain" description="GS catalytic" evidence="6">
    <location>
        <begin position="111"/>
        <end position="444"/>
    </location>
</feature>
<evidence type="ECO:0000259" key="6">
    <source>
        <dbReference type="PROSITE" id="PS51987"/>
    </source>
</evidence>
<dbReference type="SUPFAM" id="SSF55931">
    <property type="entry name" value="Glutamine synthetase/guanido kinase"/>
    <property type="match status" value="1"/>
</dbReference>
<proteinExistence type="inferred from homology"/>